<evidence type="ECO:0000256" key="3">
    <source>
        <dbReference type="ARBA" id="ARBA00023163"/>
    </source>
</evidence>
<keyword evidence="1" id="KW-0805">Transcription regulation</keyword>
<dbReference type="PRINTS" id="PR00778">
    <property type="entry name" value="HTHARSR"/>
</dbReference>
<dbReference type="PANTHER" id="PTHR33154">
    <property type="entry name" value="TRANSCRIPTIONAL REGULATOR, ARSR FAMILY"/>
    <property type="match status" value="1"/>
</dbReference>
<name>A0AA36Y5I9_9FIRM</name>
<dbReference type="GeneID" id="86940648"/>
<dbReference type="InterPro" id="IPR051081">
    <property type="entry name" value="HTH_MetalResp_TranReg"/>
</dbReference>
<dbReference type="CDD" id="cd00090">
    <property type="entry name" value="HTH_ARSR"/>
    <property type="match status" value="1"/>
</dbReference>
<organism evidence="5 6">
    <name type="scientific">Stomatobaculum longum</name>
    <dbReference type="NCBI Taxonomy" id="796942"/>
    <lineage>
        <taxon>Bacteria</taxon>
        <taxon>Bacillati</taxon>
        <taxon>Bacillota</taxon>
        <taxon>Clostridia</taxon>
        <taxon>Lachnospirales</taxon>
        <taxon>Lachnospiraceae</taxon>
        <taxon>Stomatobaculum</taxon>
    </lineage>
</organism>
<keyword evidence="2" id="KW-0238">DNA-binding</keyword>
<dbReference type="SMART" id="SM00418">
    <property type="entry name" value="HTH_ARSR"/>
    <property type="match status" value="1"/>
</dbReference>
<accession>A0AA36Y5I9</accession>
<dbReference type="InterPro" id="IPR001845">
    <property type="entry name" value="HTH_ArsR_DNA-bd_dom"/>
</dbReference>
<evidence type="ECO:0000256" key="2">
    <source>
        <dbReference type="ARBA" id="ARBA00023125"/>
    </source>
</evidence>
<dbReference type="Proteomes" id="UP000018466">
    <property type="component" value="Unassembled WGS sequence"/>
</dbReference>
<dbReference type="RefSeq" id="WP_009532714.1">
    <property type="nucleotide sequence ID" value="NZ_CAUSWB010000001.1"/>
</dbReference>
<dbReference type="NCBIfam" id="NF033788">
    <property type="entry name" value="HTH_metalloreg"/>
    <property type="match status" value="1"/>
</dbReference>
<dbReference type="EMBL" id="AGEL01000006">
    <property type="protein sequence ID" value="EHO17282.1"/>
    <property type="molecule type" value="Genomic_DNA"/>
</dbReference>
<feature type="domain" description="HTH arsR-type" evidence="4">
    <location>
        <begin position="1"/>
        <end position="89"/>
    </location>
</feature>
<dbReference type="Gene3D" id="1.10.10.10">
    <property type="entry name" value="Winged helix-like DNA-binding domain superfamily/Winged helix DNA-binding domain"/>
    <property type="match status" value="1"/>
</dbReference>
<evidence type="ECO:0000313" key="6">
    <source>
        <dbReference type="Proteomes" id="UP000018466"/>
    </source>
</evidence>
<dbReference type="PROSITE" id="PS50987">
    <property type="entry name" value="HTH_ARSR_2"/>
    <property type="match status" value="1"/>
</dbReference>
<evidence type="ECO:0000256" key="1">
    <source>
        <dbReference type="ARBA" id="ARBA00023015"/>
    </source>
</evidence>
<protein>
    <recommendedName>
        <fullName evidence="4">HTH arsR-type domain-containing protein</fullName>
    </recommendedName>
</protein>
<proteinExistence type="predicted"/>
<dbReference type="GO" id="GO:0003677">
    <property type="term" value="F:DNA binding"/>
    <property type="evidence" value="ECO:0007669"/>
    <property type="project" value="UniProtKB-KW"/>
</dbReference>
<dbReference type="Pfam" id="PF01022">
    <property type="entry name" value="HTH_5"/>
    <property type="match status" value="1"/>
</dbReference>
<dbReference type="GO" id="GO:0003700">
    <property type="term" value="F:DNA-binding transcription factor activity"/>
    <property type="evidence" value="ECO:0007669"/>
    <property type="project" value="InterPro"/>
</dbReference>
<sequence>MGESSIFKVLSDPQRRDILVMLREGRMSAGEIAEKLGVSPPALSYHLRLLKGAELVTEYKEKNFVYYELNTSVLQELILWVEQFGGRKA</sequence>
<comment type="caution">
    <text evidence="5">The sequence shown here is derived from an EMBL/GenBank/DDBJ whole genome shotgun (WGS) entry which is preliminary data.</text>
</comment>
<keyword evidence="6" id="KW-1185">Reference proteome</keyword>
<gene>
    <name evidence="5" type="ORF">HMPREF9623_00881</name>
</gene>
<dbReference type="InterPro" id="IPR047796">
    <property type="entry name" value="SdpR-like_repress"/>
</dbReference>
<dbReference type="InterPro" id="IPR011991">
    <property type="entry name" value="ArsR-like_HTH"/>
</dbReference>
<dbReference type="PANTHER" id="PTHR33154:SF33">
    <property type="entry name" value="TRANSCRIPTIONAL REPRESSOR SDPR"/>
    <property type="match status" value="1"/>
</dbReference>
<dbReference type="NCBIfam" id="NF033789">
    <property type="entry name" value="repress_SdpR"/>
    <property type="match status" value="1"/>
</dbReference>
<evidence type="ECO:0000313" key="5">
    <source>
        <dbReference type="EMBL" id="EHO17282.1"/>
    </source>
</evidence>
<reference evidence="5 6" key="1">
    <citation type="submission" date="2011-10" db="EMBL/GenBank/DDBJ databases">
        <title>The Genome Sequence of Lachnospiraceae bacterium ACC2.</title>
        <authorList>
            <consortium name="The Broad Institute Genome Sequencing Platform"/>
            <person name="Earl A."/>
            <person name="Ward D."/>
            <person name="Feldgarden M."/>
            <person name="Gevers D."/>
            <person name="Sizova M."/>
            <person name="Hazen A."/>
            <person name="Epstein S."/>
            <person name="Young S.K."/>
            <person name="Zeng Q."/>
            <person name="Gargeya S."/>
            <person name="Fitzgerald M."/>
            <person name="Haas B."/>
            <person name="Abouelleil A."/>
            <person name="Alvarado L."/>
            <person name="Arachchi H.M."/>
            <person name="Berlin A."/>
            <person name="Brown A."/>
            <person name="Chapman S.B."/>
            <person name="Chen Z."/>
            <person name="Dunbar C."/>
            <person name="Freedman E."/>
            <person name="Gearin G."/>
            <person name="Goldberg J."/>
            <person name="Griggs A."/>
            <person name="Gujja S."/>
            <person name="Heiman D."/>
            <person name="Howarth C."/>
            <person name="Larson L."/>
            <person name="Lui A."/>
            <person name="MacDonald P.J.P."/>
            <person name="Montmayeur A."/>
            <person name="Murphy C."/>
            <person name="Neiman D."/>
            <person name="Pearson M."/>
            <person name="Priest M."/>
            <person name="Roberts A."/>
            <person name="Saif S."/>
            <person name="Shea T."/>
            <person name="Shenoy N."/>
            <person name="Sisk P."/>
            <person name="Stolte C."/>
            <person name="Sykes S."/>
            <person name="Wortman J."/>
            <person name="Nusbaum C."/>
            <person name="Birren B."/>
        </authorList>
    </citation>
    <scope>NUCLEOTIDE SEQUENCE [LARGE SCALE GENOMIC DNA]</scope>
    <source>
        <strain evidence="5 6">ACC2</strain>
    </source>
</reference>
<dbReference type="AlphaFoldDB" id="A0AA36Y5I9"/>
<dbReference type="InterPro" id="IPR036390">
    <property type="entry name" value="WH_DNA-bd_sf"/>
</dbReference>
<dbReference type="SUPFAM" id="SSF46785">
    <property type="entry name" value="Winged helix' DNA-binding domain"/>
    <property type="match status" value="1"/>
</dbReference>
<dbReference type="InterPro" id="IPR036388">
    <property type="entry name" value="WH-like_DNA-bd_sf"/>
</dbReference>
<evidence type="ECO:0000259" key="4">
    <source>
        <dbReference type="PROSITE" id="PS50987"/>
    </source>
</evidence>
<keyword evidence="3" id="KW-0804">Transcription</keyword>